<sequence>MPLLILPNAYGDAATNMAIDASLMASLPEHIAAFRHYGWSEPTVSFGYTQRYDAVKKLDLGDITLCRRITGGGVVDHRNDWTYALVLHSSVEAAQRKSDQLYQDIHRSILNTLKQQDVDAQLAPCPKACGQDHVTAHSSTPSQCFVHPVAYDVLSCDGMKIAGAAMKRSRSALLIQGSIERSTLPNDFDYAQFAQRLPELLAEQLEIPTGTSEDIRALFDGPLIQAERERFNSIDWTQKR</sequence>
<feature type="domain" description="BPL/LPL catalytic" evidence="1">
    <location>
        <begin position="12"/>
        <end position="182"/>
    </location>
</feature>
<name>D5ENH0_CORAD</name>
<dbReference type="eggNOG" id="COG0095">
    <property type="taxonomic scope" value="Bacteria"/>
</dbReference>
<protein>
    <submittedName>
        <fullName evidence="2">Biotin/lipoate A/B protein ligase</fullName>
    </submittedName>
</protein>
<dbReference type="PANTHER" id="PTHR43679:SF2">
    <property type="entry name" value="OCTANOYL-[GCVH]:PROTEIN N-OCTANOYLTRANSFERASE"/>
    <property type="match status" value="1"/>
</dbReference>
<dbReference type="InterPro" id="IPR050664">
    <property type="entry name" value="Octanoyltrans_LipM/LipL"/>
</dbReference>
<dbReference type="InterPro" id="IPR045864">
    <property type="entry name" value="aa-tRNA-synth_II/BPL/LPL"/>
</dbReference>
<dbReference type="RefSeq" id="WP_013044168.1">
    <property type="nucleotide sequence ID" value="NC_014008.1"/>
</dbReference>
<evidence type="ECO:0000313" key="3">
    <source>
        <dbReference type="Proteomes" id="UP000000925"/>
    </source>
</evidence>
<reference evidence="2 3" key="1">
    <citation type="journal article" date="2010" name="Stand. Genomic Sci.">
        <title>Complete genome sequence of Coraliomargarita akajimensis type strain (04OKA010-24).</title>
        <authorList>
            <person name="Mavromatis K."/>
            <person name="Abt B."/>
            <person name="Brambilla E."/>
            <person name="Lapidus A."/>
            <person name="Copeland A."/>
            <person name="Deshpande S."/>
            <person name="Nolan M."/>
            <person name="Lucas S."/>
            <person name="Tice H."/>
            <person name="Cheng J.F."/>
            <person name="Han C."/>
            <person name="Detter J.C."/>
            <person name="Woyke T."/>
            <person name="Goodwin L."/>
            <person name="Pitluck S."/>
            <person name="Held B."/>
            <person name="Brettin T."/>
            <person name="Tapia R."/>
            <person name="Ivanova N."/>
            <person name="Mikhailova N."/>
            <person name="Pati A."/>
            <person name="Liolios K."/>
            <person name="Chen A."/>
            <person name="Palaniappan K."/>
            <person name="Land M."/>
            <person name="Hauser L."/>
            <person name="Chang Y.J."/>
            <person name="Jeffries C.D."/>
            <person name="Rohde M."/>
            <person name="Goker M."/>
            <person name="Bristow J."/>
            <person name="Eisen J.A."/>
            <person name="Markowitz V."/>
            <person name="Hugenholtz P."/>
            <person name="Klenk H.P."/>
            <person name="Kyrpides N.C."/>
        </authorList>
    </citation>
    <scope>NUCLEOTIDE SEQUENCE [LARGE SCALE GENOMIC DNA]</scope>
    <source>
        <strain evidence="3">DSM 45221 / IAM 15411 / JCM 23193 / KCTC 12865</strain>
    </source>
</reference>
<dbReference type="KEGG" id="caa:Caka_2430"/>
<gene>
    <name evidence="2" type="ordered locus">Caka_2430</name>
</gene>
<keyword evidence="3" id="KW-1185">Reference proteome</keyword>
<dbReference type="HOGENOM" id="CLU_022986_5_1_0"/>
<dbReference type="GO" id="GO:0016874">
    <property type="term" value="F:ligase activity"/>
    <property type="evidence" value="ECO:0007669"/>
    <property type="project" value="UniProtKB-KW"/>
</dbReference>
<organism evidence="2 3">
    <name type="scientific">Coraliomargarita akajimensis (strain DSM 45221 / IAM 15411 / JCM 23193 / KCTC 12865 / 04OKA010-24)</name>
    <dbReference type="NCBI Taxonomy" id="583355"/>
    <lineage>
        <taxon>Bacteria</taxon>
        <taxon>Pseudomonadati</taxon>
        <taxon>Verrucomicrobiota</taxon>
        <taxon>Opitutia</taxon>
        <taxon>Puniceicoccales</taxon>
        <taxon>Coraliomargaritaceae</taxon>
        <taxon>Coraliomargarita</taxon>
    </lineage>
</organism>
<dbReference type="Gene3D" id="3.30.930.10">
    <property type="entry name" value="Bira Bifunctional Protein, Domain 2"/>
    <property type="match status" value="1"/>
</dbReference>
<evidence type="ECO:0000313" key="2">
    <source>
        <dbReference type="EMBL" id="ADE55446.1"/>
    </source>
</evidence>
<accession>D5ENH0</accession>
<dbReference type="SUPFAM" id="SSF55681">
    <property type="entry name" value="Class II aaRS and biotin synthetases"/>
    <property type="match status" value="1"/>
</dbReference>
<dbReference type="AlphaFoldDB" id="D5ENH0"/>
<dbReference type="EMBL" id="CP001998">
    <property type="protein sequence ID" value="ADE55446.1"/>
    <property type="molecule type" value="Genomic_DNA"/>
</dbReference>
<dbReference type="Pfam" id="PF21948">
    <property type="entry name" value="LplA-B_cat"/>
    <property type="match status" value="1"/>
</dbReference>
<evidence type="ECO:0000259" key="1">
    <source>
        <dbReference type="Pfam" id="PF21948"/>
    </source>
</evidence>
<dbReference type="PANTHER" id="PTHR43679">
    <property type="entry name" value="OCTANOYLTRANSFERASE LIPM-RELATED"/>
    <property type="match status" value="1"/>
</dbReference>
<dbReference type="STRING" id="583355.Caka_2430"/>
<dbReference type="OrthoDB" id="9788148at2"/>
<keyword evidence="2" id="KW-0436">Ligase</keyword>
<proteinExistence type="predicted"/>
<dbReference type="InterPro" id="IPR004143">
    <property type="entry name" value="BPL_LPL_catalytic"/>
</dbReference>
<dbReference type="Proteomes" id="UP000000925">
    <property type="component" value="Chromosome"/>
</dbReference>